<keyword evidence="1" id="KW-0472">Membrane</keyword>
<dbReference type="GO" id="GO:0004175">
    <property type="term" value="F:endopeptidase activity"/>
    <property type="evidence" value="ECO:0007669"/>
    <property type="project" value="UniProtKB-ARBA"/>
</dbReference>
<evidence type="ECO:0000313" key="3">
    <source>
        <dbReference type="EMBL" id="MFC4824223.1"/>
    </source>
</evidence>
<keyword evidence="4" id="KW-1185">Reference proteome</keyword>
<gene>
    <name evidence="3" type="ORF">ACFO9K_08100</name>
</gene>
<dbReference type="Pfam" id="PF02517">
    <property type="entry name" value="Rce1-like"/>
    <property type="match status" value="1"/>
</dbReference>
<evidence type="ECO:0000256" key="1">
    <source>
        <dbReference type="SAM" id="Phobius"/>
    </source>
</evidence>
<sequence>MAWDVRGLHERLVRDTVVYILAPLALAVRHGRHLGYRIDRTAIRNTVLLSLFVLPFYVVGSSLPTIRAYYPMWETSPALGRFLPHALMQFVIALAAETYYRGLLCVGVREIGFKSVFISPVVYAFHHMYKPPVELMLSGPTDVLFGAVDYKSNSILPSVVAHGIGLALLDWLVLHPPLLSPERVVRWFSWLPVPI</sequence>
<evidence type="ECO:0000259" key="2">
    <source>
        <dbReference type="Pfam" id="PF02517"/>
    </source>
</evidence>
<feature type="transmembrane region" description="Helical" evidence="1">
    <location>
        <begin position="48"/>
        <end position="70"/>
    </location>
</feature>
<dbReference type="EC" id="3.4.-.-" evidence="3"/>
<dbReference type="GO" id="GO:0080120">
    <property type="term" value="P:CAAX-box protein maturation"/>
    <property type="evidence" value="ECO:0007669"/>
    <property type="project" value="UniProtKB-ARBA"/>
</dbReference>
<feature type="domain" description="CAAX prenyl protease 2/Lysostaphin resistance protein A-like" evidence="2">
    <location>
        <begin position="86"/>
        <end position="164"/>
    </location>
</feature>
<dbReference type="GeneID" id="73045096"/>
<protein>
    <submittedName>
        <fullName evidence="3">CPBP family intramembrane glutamic endopeptidase</fullName>
        <ecNumber evidence="3">3.4.-.-</ecNumber>
    </submittedName>
</protein>
<evidence type="ECO:0000313" key="4">
    <source>
        <dbReference type="Proteomes" id="UP001595945"/>
    </source>
</evidence>
<name>A0ABD5Q0Q3_9EURY</name>
<comment type="caution">
    <text evidence="3">The sequence shown here is derived from an EMBL/GenBank/DDBJ whole genome shotgun (WGS) entry which is preliminary data.</text>
</comment>
<dbReference type="InterPro" id="IPR003675">
    <property type="entry name" value="Rce1/LyrA-like_dom"/>
</dbReference>
<keyword evidence="1" id="KW-1133">Transmembrane helix</keyword>
<keyword evidence="1" id="KW-0812">Transmembrane</keyword>
<keyword evidence="3" id="KW-0378">Hydrolase</keyword>
<organism evidence="3 4">
    <name type="scientific">Halorussus aquaticus</name>
    <dbReference type="NCBI Taxonomy" id="2953748"/>
    <lineage>
        <taxon>Archaea</taxon>
        <taxon>Methanobacteriati</taxon>
        <taxon>Methanobacteriota</taxon>
        <taxon>Stenosarchaea group</taxon>
        <taxon>Halobacteria</taxon>
        <taxon>Halobacteriales</taxon>
        <taxon>Haladaptataceae</taxon>
        <taxon>Halorussus</taxon>
    </lineage>
</organism>
<reference evidence="3 4" key="1">
    <citation type="journal article" date="2019" name="Int. J. Syst. Evol. Microbiol.">
        <title>The Global Catalogue of Microorganisms (GCM) 10K type strain sequencing project: providing services to taxonomists for standard genome sequencing and annotation.</title>
        <authorList>
            <consortium name="The Broad Institute Genomics Platform"/>
            <consortium name="The Broad Institute Genome Sequencing Center for Infectious Disease"/>
            <person name="Wu L."/>
            <person name="Ma J."/>
        </authorList>
    </citation>
    <scope>NUCLEOTIDE SEQUENCE [LARGE SCALE GENOMIC DNA]</scope>
    <source>
        <strain evidence="3 4">XZYJ18</strain>
    </source>
</reference>
<dbReference type="EMBL" id="JBHSHT010000001">
    <property type="protein sequence ID" value="MFC4824223.1"/>
    <property type="molecule type" value="Genomic_DNA"/>
</dbReference>
<dbReference type="Proteomes" id="UP001595945">
    <property type="component" value="Unassembled WGS sequence"/>
</dbReference>
<proteinExistence type="predicted"/>
<accession>A0ABD5Q0Q3</accession>
<dbReference type="RefSeq" id="WP_368410477.1">
    <property type="nucleotide sequence ID" value="NZ_CP100400.1"/>
</dbReference>
<dbReference type="AlphaFoldDB" id="A0ABD5Q0Q3"/>
<feature type="transmembrane region" description="Helical" evidence="1">
    <location>
        <begin position="82"/>
        <end position="99"/>
    </location>
</feature>